<reference evidence="2 3" key="3">
    <citation type="journal article" date="2010" name="BMC Genomics">
        <title>Transcriptome sequencing and comparative analysis of cucumber flowers with different sex types.</title>
        <authorList>
            <person name="Guo S."/>
            <person name="Zheng Y."/>
            <person name="Joung J.G."/>
            <person name="Liu S."/>
            <person name="Zhang Z."/>
            <person name="Crasta O.R."/>
            <person name="Sobral B.W."/>
            <person name="Xu Y."/>
            <person name="Huang S."/>
            <person name="Fei Z."/>
        </authorList>
    </citation>
    <scope>NUCLEOTIDE SEQUENCE [LARGE SCALE GENOMIC DNA]</scope>
    <source>
        <strain evidence="3">cv. 9930</strain>
    </source>
</reference>
<dbReference type="Gramene" id="KGN46436">
    <property type="protein sequence ID" value="KGN46436"/>
    <property type="gene ID" value="Csa_6G092580"/>
</dbReference>
<keyword evidence="3" id="KW-1185">Reference proteome</keyword>
<reference evidence="2 3" key="1">
    <citation type="journal article" date="2009" name="Nat. Genet.">
        <title>The genome of the cucumber, Cucumis sativus L.</title>
        <authorList>
            <person name="Huang S."/>
            <person name="Li R."/>
            <person name="Zhang Z."/>
            <person name="Li L."/>
            <person name="Gu X."/>
            <person name="Fan W."/>
            <person name="Lucas W.J."/>
            <person name="Wang X."/>
            <person name="Xie B."/>
            <person name="Ni P."/>
            <person name="Ren Y."/>
            <person name="Zhu H."/>
            <person name="Li J."/>
            <person name="Lin K."/>
            <person name="Jin W."/>
            <person name="Fei Z."/>
            <person name="Li G."/>
            <person name="Staub J."/>
            <person name="Kilian A."/>
            <person name="van der Vossen E.A."/>
            <person name="Wu Y."/>
            <person name="Guo J."/>
            <person name="He J."/>
            <person name="Jia Z."/>
            <person name="Ren Y."/>
            <person name="Tian G."/>
            <person name="Lu Y."/>
            <person name="Ruan J."/>
            <person name="Qian W."/>
            <person name="Wang M."/>
            <person name="Huang Q."/>
            <person name="Li B."/>
            <person name="Xuan Z."/>
            <person name="Cao J."/>
            <person name="Asan"/>
            <person name="Wu Z."/>
            <person name="Zhang J."/>
            <person name="Cai Q."/>
            <person name="Bai Y."/>
            <person name="Zhao B."/>
            <person name="Han Y."/>
            <person name="Li Y."/>
            <person name="Li X."/>
            <person name="Wang S."/>
            <person name="Shi Q."/>
            <person name="Liu S."/>
            <person name="Cho W.K."/>
            <person name="Kim J.Y."/>
            <person name="Xu Y."/>
            <person name="Heller-Uszynska K."/>
            <person name="Miao H."/>
            <person name="Cheng Z."/>
            <person name="Zhang S."/>
            <person name="Wu J."/>
            <person name="Yang Y."/>
            <person name="Kang H."/>
            <person name="Li M."/>
            <person name="Liang H."/>
            <person name="Ren X."/>
            <person name="Shi Z."/>
            <person name="Wen M."/>
            <person name="Jian M."/>
            <person name="Yang H."/>
            <person name="Zhang G."/>
            <person name="Yang Z."/>
            <person name="Chen R."/>
            <person name="Liu S."/>
            <person name="Li J."/>
            <person name="Ma L."/>
            <person name="Liu H."/>
            <person name="Zhou Y."/>
            <person name="Zhao J."/>
            <person name="Fang X."/>
            <person name="Li G."/>
            <person name="Fang L."/>
            <person name="Li Y."/>
            <person name="Liu D."/>
            <person name="Zheng H."/>
            <person name="Zhang Y."/>
            <person name="Qin N."/>
            <person name="Li Z."/>
            <person name="Yang G."/>
            <person name="Yang S."/>
            <person name="Bolund L."/>
            <person name="Kristiansen K."/>
            <person name="Zheng H."/>
            <person name="Li S."/>
            <person name="Zhang X."/>
            <person name="Yang H."/>
            <person name="Wang J."/>
            <person name="Sun R."/>
            <person name="Zhang B."/>
            <person name="Jiang S."/>
            <person name="Wang J."/>
            <person name="Du Y."/>
            <person name="Li S."/>
        </authorList>
    </citation>
    <scope>NUCLEOTIDE SEQUENCE [LARGE SCALE GENOMIC DNA]</scope>
    <source>
        <strain evidence="3">cv. 9930</strain>
    </source>
</reference>
<dbReference type="AlphaFoldDB" id="A0A0A0KFA9"/>
<accession>A0A0A0KFA9</accession>
<proteinExistence type="predicted"/>
<evidence type="ECO:0000313" key="3">
    <source>
        <dbReference type="Proteomes" id="UP000029981"/>
    </source>
</evidence>
<dbReference type="Proteomes" id="UP000029981">
    <property type="component" value="Chromosome 6"/>
</dbReference>
<sequence>MHRNVAENPKFIENHSLPHRALQPHRKVLGSKVSPKQGLASYEKISSGLVEISTVYEATNESEEAFKGDGRDRGSNGGDMVGKYGEARKAFEGAIGKLRGTNNLAAAYDAMGSRKEYLFFLKCFSKKVFELENNSEKNSKRQFVLLQGDSLPLFNMLRANYKSSLEREPLNELLDELAEKFYGVRCREIPWSKVQRNPLQEIFRDFKDLLKVIISLTIFV</sequence>
<dbReference type="GO" id="GO:0005829">
    <property type="term" value="C:cytosol"/>
    <property type="evidence" value="ECO:0000318"/>
    <property type="project" value="GO_Central"/>
</dbReference>
<dbReference type="STRING" id="3659.A0A0A0KFA9"/>
<reference evidence="2 3" key="2">
    <citation type="journal article" date="2009" name="PLoS ONE">
        <title>An integrated genetic and cytogenetic map of the cucumber genome.</title>
        <authorList>
            <person name="Ren Y."/>
            <person name="Zhang Z."/>
            <person name="Liu J."/>
            <person name="Staub J.E."/>
            <person name="Han Y."/>
            <person name="Cheng Z."/>
            <person name="Li X."/>
            <person name="Lu J."/>
            <person name="Miao H."/>
            <person name="Kang H."/>
            <person name="Xie B."/>
            <person name="Gu X."/>
            <person name="Wang X."/>
            <person name="Du Y."/>
            <person name="Jin W."/>
            <person name="Huang S."/>
        </authorList>
    </citation>
    <scope>NUCLEOTIDE SEQUENCE [LARGE SCALE GENOMIC DNA]</scope>
    <source>
        <strain evidence="3">cv. 9930</strain>
    </source>
</reference>
<evidence type="ECO:0000313" key="2">
    <source>
        <dbReference type="EMBL" id="KGN46436.1"/>
    </source>
</evidence>
<dbReference type="GO" id="GO:0045048">
    <property type="term" value="P:protein insertion into ER membrane"/>
    <property type="evidence" value="ECO:0000318"/>
    <property type="project" value="GO_Central"/>
</dbReference>
<feature type="region of interest" description="Disordered" evidence="1">
    <location>
        <begin position="1"/>
        <end position="33"/>
    </location>
</feature>
<organism evidence="2 3">
    <name type="scientific">Cucumis sativus</name>
    <name type="common">Cucumber</name>
    <dbReference type="NCBI Taxonomy" id="3659"/>
    <lineage>
        <taxon>Eukaryota</taxon>
        <taxon>Viridiplantae</taxon>
        <taxon>Streptophyta</taxon>
        <taxon>Embryophyta</taxon>
        <taxon>Tracheophyta</taxon>
        <taxon>Spermatophyta</taxon>
        <taxon>Magnoliopsida</taxon>
        <taxon>eudicotyledons</taxon>
        <taxon>Gunneridae</taxon>
        <taxon>Pentapetalae</taxon>
        <taxon>rosids</taxon>
        <taxon>fabids</taxon>
        <taxon>Cucurbitales</taxon>
        <taxon>Cucurbitaceae</taxon>
        <taxon>Benincaseae</taxon>
        <taxon>Cucumis</taxon>
    </lineage>
</organism>
<dbReference type="Gene3D" id="1.25.40.10">
    <property type="entry name" value="Tetratricopeptide repeat domain"/>
    <property type="match status" value="1"/>
</dbReference>
<reference evidence="2 3" key="4">
    <citation type="journal article" date="2011" name="BMC Genomics">
        <title>RNA-Seq improves annotation of protein-coding genes in the cucumber genome.</title>
        <authorList>
            <person name="Li Z."/>
            <person name="Zhang Z."/>
            <person name="Yan P."/>
            <person name="Huang S."/>
            <person name="Fei Z."/>
            <person name="Lin K."/>
        </authorList>
    </citation>
    <scope>NUCLEOTIDE SEQUENCE [LARGE SCALE GENOMIC DNA]</scope>
    <source>
        <strain evidence="3">cv. 9930</strain>
    </source>
</reference>
<dbReference type="EMBL" id="CM002927">
    <property type="protein sequence ID" value="KGN46436.1"/>
    <property type="molecule type" value="Genomic_DNA"/>
</dbReference>
<protein>
    <submittedName>
        <fullName evidence="2">Uncharacterized protein</fullName>
    </submittedName>
</protein>
<dbReference type="InterPro" id="IPR011990">
    <property type="entry name" value="TPR-like_helical_dom_sf"/>
</dbReference>
<name>A0A0A0KFA9_CUCSA</name>
<evidence type="ECO:0000256" key="1">
    <source>
        <dbReference type="SAM" id="MobiDB-lite"/>
    </source>
</evidence>
<gene>
    <name evidence="2" type="ORF">Csa_6G092580</name>
</gene>